<evidence type="ECO:0000256" key="1">
    <source>
        <dbReference type="ARBA" id="ARBA00022814"/>
    </source>
</evidence>
<dbReference type="PANTHER" id="PTHR30265:SF7">
    <property type="entry name" value="TRANSCRIPTION ANTITERMINATION PROTEIN RFAH"/>
    <property type="match status" value="1"/>
</dbReference>
<keyword evidence="3 4" id="KW-0804">Transcription</keyword>
<dbReference type="GO" id="GO:0003677">
    <property type="term" value="F:DNA binding"/>
    <property type="evidence" value="ECO:0007669"/>
    <property type="project" value="UniProtKB-UniRule"/>
</dbReference>
<dbReference type="InterPro" id="IPR036735">
    <property type="entry name" value="NGN_dom_sf"/>
</dbReference>
<dbReference type="GO" id="GO:0006354">
    <property type="term" value="P:DNA-templated transcription elongation"/>
    <property type="evidence" value="ECO:0007669"/>
    <property type="project" value="InterPro"/>
</dbReference>
<dbReference type="NCBIfam" id="NF006534">
    <property type="entry name" value="PRK09014.1"/>
    <property type="match status" value="1"/>
</dbReference>
<comment type="function">
    <text evidence="4">Enhances distal genes transcription elongation in a specialized subset of operons that encode extracytoplasmic components.</text>
</comment>
<dbReference type="SUPFAM" id="SSF82679">
    <property type="entry name" value="N-utilization substance G protein NusG, N-terminal domain"/>
    <property type="match status" value="1"/>
</dbReference>
<dbReference type="SMART" id="SM00738">
    <property type="entry name" value="NGN"/>
    <property type="match status" value="1"/>
</dbReference>
<dbReference type="InterPro" id="IPR043425">
    <property type="entry name" value="NusG-like"/>
</dbReference>
<dbReference type="HAMAP" id="MF_00951">
    <property type="entry name" value="RfaH"/>
    <property type="match status" value="1"/>
</dbReference>
<dbReference type="NCBIfam" id="TIGR01955">
    <property type="entry name" value="RfaH"/>
    <property type="match status" value="1"/>
</dbReference>
<sequence>MKEWYLLYCKRGEQQRAKAHLENQNVECFYPEIEVEKITRGKKKAVKEPLFPCYMFVRFDFKDGPTFTTVRSTRGVSDFIRFGGQPKVLSGDLIYSLKLLDHDNIQNKEVIETLPEAGQKVSIKEGPFVGVDAIYKEADGEKRSILLITLINKNVEIKVENCDIDYSK</sequence>
<evidence type="ECO:0000256" key="2">
    <source>
        <dbReference type="ARBA" id="ARBA00023015"/>
    </source>
</evidence>
<organism evidence="6 7">
    <name type="scientific">Aliivibrio sifiae</name>
    <dbReference type="NCBI Taxonomy" id="566293"/>
    <lineage>
        <taxon>Bacteria</taxon>
        <taxon>Pseudomonadati</taxon>
        <taxon>Pseudomonadota</taxon>
        <taxon>Gammaproteobacteria</taxon>
        <taxon>Vibrionales</taxon>
        <taxon>Vibrionaceae</taxon>
        <taxon>Aliivibrio</taxon>
    </lineage>
</organism>
<evidence type="ECO:0000313" key="7">
    <source>
        <dbReference type="Proteomes" id="UP000239263"/>
    </source>
</evidence>
<evidence type="ECO:0000256" key="4">
    <source>
        <dbReference type="HAMAP-Rule" id="MF_00951"/>
    </source>
</evidence>
<dbReference type="GO" id="GO:0005829">
    <property type="term" value="C:cytosol"/>
    <property type="evidence" value="ECO:0007669"/>
    <property type="project" value="TreeGrafter"/>
</dbReference>
<evidence type="ECO:0000313" key="6">
    <source>
        <dbReference type="EMBL" id="PQJ88675.1"/>
    </source>
</evidence>
<comment type="similarity">
    <text evidence="4">Belongs to the RfaH family.</text>
</comment>
<feature type="domain" description="NusG-like N-terminal" evidence="5">
    <location>
        <begin position="1"/>
        <end position="101"/>
    </location>
</feature>
<dbReference type="AlphaFoldDB" id="A0A2S7XC05"/>
<name>A0A2S7XC05_9GAMM</name>
<dbReference type="Proteomes" id="UP000239263">
    <property type="component" value="Unassembled WGS sequence"/>
</dbReference>
<dbReference type="PANTHER" id="PTHR30265">
    <property type="entry name" value="RHO-INTERACTING TRANSCRIPTION TERMINATION FACTOR NUSG"/>
    <property type="match status" value="1"/>
</dbReference>
<gene>
    <name evidence="4" type="primary">rfaH</name>
    <name evidence="6" type="ORF">BTO22_03385</name>
</gene>
<proteinExistence type="inferred from homology"/>
<accession>A0A2S7XC05</accession>
<keyword evidence="1 4" id="KW-0889">Transcription antitermination</keyword>
<keyword evidence="2 4" id="KW-0805">Transcription regulation</keyword>
<dbReference type="Gene3D" id="3.30.70.940">
    <property type="entry name" value="NusG, N-terminal domain"/>
    <property type="match status" value="1"/>
</dbReference>
<dbReference type="Pfam" id="PF02357">
    <property type="entry name" value="NusG"/>
    <property type="match status" value="1"/>
</dbReference>
<reference evidence="6 7" key="1">
    <citation type="submission" date="2016-12" db="EMBL/GenBank/DDBJ databases">
        <title>Diversity of luminous bacteria.</title>
        <authorList>
            <person name="Yoshizawa S."/>
            <person name="Kogure K."/>
        </authorList>
    </citation>
    <scope>NUCLEOTIDE SEQUENCE [LARGE SCALE GENOMIC DNA]</scope>
    <source>
        <strain evidence="6 7">ATCC 33715</strain>
    </source>
</reference>
<keyword evidence="4" id="KW-0238">DNA-binding</keyword>
<evidence type="ECO:0000256" key="3">
    <source>
        <dbReference type="ARBA" id="ARBA00023163"/>
    </source>
</evidence>
<dbReference type="EMBL" id="MSCO01000001">
    <property type="protein sequence ID" value="PQJ88675.1"/>
    <property type="molecule type" value="Genomic_DNA"/>
</dbReference>
<comment type="subunit">
    <text evidence="4">Interacts with both the nontemplate DNA and the RNA polymerase (RNAP).</text>
</comment>
<comment type="caution">
    <text evidence="6">The sequence shown here is derived from an EMBL/GenBank/DDBJ whole genome shotgun (WGS) entry which is preliminary data.</text>
</comment>
<dbReference type="InterPro" id="IPR006645">
    <property type="entry name" value="NGN-like_dom"/>
</dbReference>
<dbReference type="RefSeq" id="WP_105054275.1">
    <property type="nucleotide sequence ID" value="NZ_CAWNRT010000001.1"/>
</dbReference>
<protein>
    <recommendedName>
        <fullName evidence="4">Transcription antitermination protein RfaH</fullName>
    </recommendedName>
</protein>
<dbReference type="InterPro" id="IPR010215">
    <property type="entry name" value="Transcription_antiterm_RfaH"/>
</dbReference>
<dbReference type="CDD" id="cd09892">
    <property type="entry name" value="NGN_SP_RfaH"/>
    <property type="match status" value="1"/>
</dbReference>
<dbReference type="OrthoDB" id="9790639at2"/>
<evidence type="ECO:0000259" key="5">
    <source>
        <dbReference type="SMART" id="SM00738"/>
    </source>
</evidence>
<dbReference type="GO" id="GO:0001073">
    <property type="term" value="F:transcription antitermination factor activity, DNA binding"/>
    <property type="evidence" value="ECO:0007669"/>
    <property type="project" value="UniProtKB-UniRule"/>
</dbReference>